<gene>
    <name evidence="1" type="ORF">AGABI1DRAFT_113954</name>
</gene>
<accession>K5VY29</accession>
<evidence type="ECO:0000313" key="2">
    <source>
        <dbReference type="Proteomes" id="UP000008493"/>
    </source>
</evidence>
<sequence>MLMYMLGSQIPVCLYNMSKHPSSQQYRYNGHFDKLRAQADYPWRGEASPRWRKSIAYAVEVVEILNQVKVPSLPYSRPKEMKTEARWWNAAIPDRRQSCDQC</sequence>
<name>K5VY29_AGABU</name>
<dbReference type="GeneID" id="18824165"/>
<dbReference type="Proteomes" id="UP000008493">
    <property type="component" value="Unassembled WGS sequence"/>
</dbReference>
<dbReference type="InParanoid" id="K5VY29"/>
<keyword evidence="2" id="KW-1185">Reference proteome</keyword>
<organism evidence="1 2">
    <name type="scientific">Agaricus bisporus var. burnettii (strain JB137-S8 / ATCC MYA-4627 / FGSC 10392)</name>
    <name type="common">White button mushroom</name>
    <dbReference type="NCBI Taxonomy" id="597362"/>
    <lineage>
        <taxon>Eukaryota</taxon>
        <taxon>Fungi</taxon>
        <taxon>Dikarya</taxon>
        <taxon>Basidiomycota</taxon>
        <taxon>Agaricomycotina</taxon>
        <taxon>Agaricomycetes</taxon>
        <taxon>Agaricomycetidae</taxon>
        <taxon>Agaricales</taxon>
        <taxon>Agaricineae</taxon>
        <taxon>Agaricaceae</taxon>
        <taxon>Agaricus</taxon>
    </lineage>
</organism>
<dbReference type="HOGENOM" id="CLU_2305193_0_0_1"/>
<dbReference type="EMBL" id="JH971390">
    <property type="protein sequence ID" value="EKM79394.1"/>
    <property type="molecule type" value="Genomic_DNA"/>
</dbReference>
<protein>
    <submittedName>
        <fullName evidence="1">Uncharacterized protein</fullName>
    </submittedName>
</protein>
<dbReference type="RefSeq" id="XP_007330064.1">
    <property type="nucleotide sequence ID" value="XM_007330002.1"/>
</dbReference>
<dbReference type="KEGG" id="abp:AGABI1DRAFT113954"/>
<dbReference type="AlphaFoldDB" id="K5VY29"/>
<evidence type="ECO:0000313" key="1">
    <source>
        <dbReference type="EMBL" id="EKM79394.1"/>
    </source>
</evidence>
<reference evidence="2" key="1">
    <citation type="journal article" date="2012" name="Proc. Natl. Acad. Sci. U.S.A.">
        <title>Genome sequence of the button mushroom Agaricus bisporus reveals mechanisms governing adaptation to a humic-rich ecological niche.</title>
        <authorList>
            <person name="Morin E."/>
            <person name="Kohler A."/>
            <person name="Baker A.R."/>
            <person name="Foulongne-Oriol M."/>
            <person name="Lombard V."/>
            <person name="Nagy L.G."/>
            <person name="Ohm R.A."/>
            <person name="Patyshakuliyeva A."/>
            <person name="Brun A."/>
            <person name="Aerts A.L."/>
            <person name="Bailey A.M."/>
            <person name="Billette C."/>
            <person name="Coutinho P.M."/>
            <person name="Deakin G."/>
            <person name="Doddapaneni H."/>
            <person name="Floudas D."/>
            <person name="Grimwood J."/>
            <person name="Hilden K."/>
            <person name="Kuees U."/>
            <person name="LaButti K.M."/>
            <person name="Lapidus A."/>
            <person name="Lindquist E.A."/>
            <person name="Lucas S.M."/>
            <person name="Murat C."/>
            <person name="Riley R.W."/>
            <person name="Salamov A.A."/>
            <person name="Schmutz J."/>
            <person name="Subramanian V."/>
            <person name="Woesten H.A.B."/>
            <person name="Xu J."/>
            <person name="Eastwood D.C."/>
            <person name="Foster G.D."/>
            <person name="Sonnenberg A.S."/>
            <person name="Cullen D."/>
            <person name="de Vries R.P."/>
            <person name="Lundell T."/>
            <person name="Hibbett D.S."/>
            <person name="Henrissat B."/>
            <person name="Burton K.S."/>
            <person name="Kerrigan R.W."/>
            <person name="Challen M.P."/>
            <person name="Grigoriev I.V."/>
            <person name="Martin F."/>
        </authorList>
    </citation>
    <scope>NUCLEOTIDE SEQUENCE [LARGE SCALE GENOMIC DNA]</scope>
    <source>
        <strain evidence="2">JB137-S8 / ATCC MYA-4627 / FGSC 10392</strain>
    </source>
</reference>
<proteinExistence type="predicted"/>
<dbReference type="OMA" id="KTEARWW"/>